<dbReference type="EMBL" id="OU015567">
    <property type="protein sequence ID" value="CAG5110724.1"/>
    <property type="molecule type" value="Genomic_DNA"/>
</dbReference>
<evidence type="ECO:0000313" key="2">
    <source>
        <dbReference type="EMBL" id="CAG5110724.1"/>
    </source>
</evidence>
<dbReference type="InterPro" id="IPR000884">
    <property type="entry name" value="TSP1_rpt"/>
</dbReference>
<feature type="signal peptide" evidence="1">
    <location>
        <begin position="1"/>
        <end position="23"/>
    </location>
</feature>
<dbReference type="InterPro" id="IPR036383">
    <property type="entry name" value="TSP1_rpt_sf"/>
</dbReference>
<dbReference type="Gene3D" id="2.20.100.10">
    <property type="entry name" value="Thrombospondin type-1 (TSP1) repeat"/>
    <property type="match status" value="1"/>
</dbReference>
<dbReference type="Proteomes" id="UP001158576">
    <property type="component" value="Chromosome 2"/>
</dbReference>
<dbReference type="SMART" id="SM00209">
    <property type="entry name" value="TSP1"/>
    <property type="match status" value="1"/>
</dbReference>
<organism evidence="2 3">
    <name type="scientific">Oikopleura dioica</name>
    <name type="common">Tunicate</name>
    <dbReference type="NCBI Taxonomy" id="34765"/>
    <lineage>
        <taxon>Eukaryota</taxon>
        <taxon>Metazoa</taxon>
        <taxon>Chordata</taxon>
        <taxon>Tunicata</taxon>
        <taxon>Appendicularia</taxon>
        <taxon>Copelata</taxon>
        <taxon>Oikopleuridae</taxon>
        <taxon>Oikopleura</taxon>
    </lineage>
</organism>
<keyword evidence="3" id="KW-1185">Reference proteome</keyword>
<feature type="chain" id="PRO_5046846004" evidence="1">
    <location>
        <begin position="24"/>
        <end position="138"/>
    </location>
</feature>
<evidence type="ECO:0000313" key="3">
    <source>
        <dbReference type="Proteomes" id="UP001158576"/>
    </source>
</evidence>
<gene>
    <name evidence="2" type="ORF">OKIOD_LOCUS13863</name>
</gene>
<accession>A0ABN7T8J3</accession>
<name>A0ABN7T8J3_OIKDI</name>
<dbReference type="Pfam" id="PF00090">
    <property type="entry name" value="TSP_1"/>
    <property type="match status" value="1"/>
</dbReference>
<keyword evidence="1" id="KW-0732">Signal</keyword>
<dbReference type="PROSITE" id="PS50092">
    <property type="entry name" value="TSP1"/>
    <property type="match status" value="1"/>
</dbReference>
<evidence type="ECO:0000256" key="1">
    <source>
        <dbReference type="SAM" id="SignalP"/>
    </source>
</evidence>
<proteinExistence type="predicted"/>
<reference evidence="2 3" key="1">
    <citation type="submission" date="2021-04" db="EMBL/GenBank/DDBJ databases">
        <authorList>
            <person name="Bliznina A."/>
        </authorList>
    </citation>
    <scope>NUCLEOTIDE SEQUENCE [LARGE SCALE GENOMIC DNA]</scope>
</reference>
<protein>
    <submittedName>
        <fullName evidence="2">Oidioi.mRNA.OKI2018_I69.chr2.g5098.t1.cds</fullName>
    </submittedName>
</protein>
<dbReference type="SUPFAM" id="SSF82895">
    <property type="entry name" value="TSP-1 type 1 repeat"/>
    <property type="match status" value="1"/>
</dbReference>
<sequence length="138" mass="15405">MKKAAIICLSAVSATLTDWSAWAECSSTCGLGTTKRTRECTGNEKICAIQKLEELKICDKGACCLDWSEWSSCCLNNAEDRILRTRARKGKCESTFEAQPCLQEPLNGIRTDLKEDFEICAESDPTPVHFKKSDFEKL</sequence>